<proteinExistence type="inferred from homology"/>
<gene>
    <name evidence="2" type="ORF">F7D08_1787</name>
</gene>
<comment type="similarity">
    <text evidence="1">Belongs to the ROK (NagC/XylR) family.</text>
</comment>
<dbReference type="EMBL" id="WBVS01000012">
    <property type="protein sequence ID" value="KAB7786477.1"/>
    <property type="molecule type" value="Genomic_DNA"/>
</dbReference>
<dbReference type="PANTHER" id="PTHR18964:SF149">
    <property type="entry name" value="BIFUNCTIONAL UDP-N-ACETYLGLUCOSAMINE 2-EPIMERASE_N-ACETYLMANNOSAMINE KINASE"/>
    <property type="match status" value="1"/>
</dbReference>
<dbReference type="Pfam" id="PF00480">
    <property type="entry name" value="ROK"/>
    <property type="match status" value="1"/>
</dbReference>
<dbReference type="InterPro" id="IPR036390">
    <property type="entry name" value="WH_DNA-bd_sf"/>
</dbReference>
<evidence type="ECO:0000313" key="3">
    <source>
        <dbReference type="Proteomes" id="UP000468413"/>
    </source>
</evidence>
<dbReference type="InterPro" id="IPR036388">
    <property type="entry name" value="WH-like_DNA-bd_sf"/>
</dbReference>
<dbReference type="Proteomes" id="UP000468413">
    <property type="component" value="Unassembled WGS sequence"/>
</dbReference>
<dbReference type="SUPFAM" id="SSF46785">
    <property type="entry name" value="Winged helix' DNA-binding domain"/>
    <property type="match status" value="1"/>
</dbReference>
<dbReference type="SUPFAM" id="SSF53067">
    <property type="entry name" value="Actin-like ATPase domain"/>
    <property type="match status" value="1"/>
</dbReference>
<dbReference type="Gene3D" id="3.30.420.40">
    <property type="match status" value="2"/>
</dbReference>
<organism evidence="2 3">
    <name type="scientific">Bifidobacterium cebidarum</name>
    <dbReference type="NCBI Taxonomy" id="2650773"/>
    <lineage>
        <taxon>Bacteria</taxon>
        <taxon>Bacillati</taxon>
        <taxon>Actinomycetota</taxon>
        <taxon>Actinomycetes</taxon>
        <taxon>Bifidobacteriales</taxon>
        <taxon>Bifidobacteriaceae</taxon>
        <taxon>Bifidobacterium</taxon>
    </lineage>
</organism>
<evidence type="ECO:0000313" key="2">
    <source>
        <dbReference type="EMBL" id="KAB7786477.1"/>
    </source>
</evidence>
<dbReference type="InterPro" id="IPR043129">
    <property type="entry name" value="ATPase_NBD"/>
</dbReference>
<name>A0A6I1GCS7_9BIFI</name>
<keyword evidence="3" id="KW-1185">Reference proteome</keyword>
<evidence type="ECO:0000256" key="1">
    <source>
        <dbReference type="ARBA" id="ARBA00006479"/>
    </source>
</evidence>
<comment type="caution">
    <text evidence="2">The sequence shown here is derived from an EMBL/GenBank/DDBJ whole genome shotgun (WGS) entry which is preliminary data.</text>
</comment>
<sequence length="427" mass="45199">MRTKVKTRYFVINAINSFAKGHELADSNAIPQWFSGSEHTHRVAAAVAQYGPIARTTLAQMLGLSQGALSRITSDLIYAGVIEELPASATAGRVGKLPERFIPKESSDRRGRPQTSLVLCSNARTFVGVKVHGTSIVSAAVNAHGEVVSDRHELPIGEDQSPEYVADAIAQLTAACSDDVAAAGLPSPTAVGVAVGGHVVDDSVVTFAPFLHWDGPTDLGAMVGNATGLPCGVFNDIDSLLVDASWFGPGVGLDMFAVVTIGVGVGYSLAVHGEPVSYPDKSYGLVGHVLVDPEGPRCVSGHIGCSQCLTDDSIAEQYSAIVGRPVTFEDFARDARARVPQANQLVHRTCFRLGALVAMVANIAMPGHVMIAGESAFLAKIGTDSLRDGIRYYRHSQTQPVKFTIVNHDWQLWAKAAASRVIVKHIG</sequence>
<reference evidence="2 3" key="1">
    <citation type="submission" date="2019-09" db="EMBL/GenBank/DDBJ databases">
        <title>Characterization of the phylogenetic diversity of two novel species belonging to the genus Bifidobacterium: Bifidobacterium cebidarum sp. nov. and Bifidobacterium leontopitheci sp. nov.</title>
        <authorList>
            <person name="Lugli G.A."/>
            <person name="Duranti S."/>
            <person name="Milani C."/>
            <person name="Turroni F."/>
            <person name="Ventura M."/>
        </authorList>
    </citation>
    <scope>NUCLEOTIDE SEQUENCE [LARGE SCALE GENOMIC DNA]</scope>
    <source>
        <strain evidence="2 3">LMG 31469</strain>
    </source>
</reference>
<dbReference type="Gene3D" id="1.10.10.10">
    <property type="entry name" value="Winged helix-like DNA-binding domain superfamily/Winged helix DNA-binding domain"/>
    <property type="match status" value="1"/>
</dbReference>
<dbReference type="PANTHER" id="PTHR18964">
    <property type="entry name" value="ROK (REPRESSOR, ORF, KINASE) FAMILY"/>
    <property type="match status" value="1"/>
</dbReference>
<dbReference type="InterPro" id="IPR000600">
    <property type="entry name" value="ROK"/>
</dbReference>
<dbReference type="AlphaFoldDB" id="A0A6I1GCS7"/>
<accession>A0A6I1GCS7</accession>
<protein>
    <submittedName>
        <fullName evidence="2">NagC family transcriptional regulator</fullName>
    </submittedName>
</protein>